<proteinExistence type="inferred from homology"/>
<evidence type="ECO:0000256" key="1">
    <source>
        <dbReference type="ARBA" id="ARBA00022670"/>
    </source>
</evidence>
<evidence type="ECO:0000313" key="7">
    <source>
        <dbReference type="EMBL" id="TWG82074.1"/>
    </source>
</evidence>
<evidence type="ECO:0000256" key="2">
    <source>
        <dbReference type="ARBA" id="ARBA00022801"/>
    </source>
</evidence>
<keyword evidence="3" id="KW-0720">Serine protease</keyword>
<name>A0A562BA87_9BURK</name>
<comment type="caution">
    <text evidence="4">Lacks conserved residue(s) required for the propagation of feature annotation.</text>
</comment>
<dbReference type="GO" id="GO:0004252">
    <property type="term" value="F:serine-type endopeptidase activity"/>
    <property type="evidence" value="ECO:0007669"/>
    <property type="project" value="InterPro"/>
</dbReference>
<dbReference type="PANTHER" id="PTHR42884">
    <property type="entry name" value="PROPROTEIN CONVERTASE SUBTILISIN/KEXIN-RELATED"/>
    <property type="match status" value="1"/>
</dbReference>
<reference evidence="7 8" key="1">
    <citation type="submission" date="2019-07" db="EMBL/GenBank/DDBJ databases">
        <title>Genome sequencing of lignin-degrading bacterial isolates.</title>
        <authorList>
            <person name="Gladden J."/>
        </authorList>
    </citation>
    <scope>NUCLEOTIDE SEQUENCE [LARGE SCALE GENOMIC DNA]</scope>
    <source>
        <strain evidence="7 8">J11</strain>
    </source>
</reference>
<keyword evidence="5" id="KW-0732">Signal</keyword>
<evidence type="ECO:0000256" key="4">
    <source>
        <dbReference type="PROSITE-ProRule" id="PRU01240"/>
    </source>
</evidence>
<evidence type="ECO:0000259" key="6">
    <source>
        <dbReference type="Pfam" id="PF00082"/>
    </source>
</evidence>
<comment type="similarity">
    <text evidence="4">Belongs to the peptidase S8 family.</text>
</comment>
<dbReference type="PROSITE" id="PS51892">
    <property type="entry name" value="SUBTILASE"/>
    <property type="match status" value="1"/>
</dbReference>
<feature type="non-terminal residue" evidence="7">
    <location>
        <position position="286"/>
    </location>
</feature>
<dbReference type="GO" id="GO:0016020">
    <property type="term" value="C:membrane"/>
    <property type="evidence" value="ECO:0007669"/>
    <property type="project" value="TreeGrafter"/>
</dbReference>
<dbReference type="PANTHER" id="PTHR42884:SF14">
    <property type="entry name" value="NEUROENDOCRINE CONVERTASE 1"/>
    <property type="match status" value="1"/>
</dbReference>
<dbReference type="Pfam" id="PF00082">
    <property type="entry name" value="Peptidase_S8"/>
    <property type="match status" value="1"/>
</dbReference>
<sequence>MPFASRIHTRLASRTLGAAVSLCTLLGATPTLSAAADAASSAAPAYTGNIIVRWRDTQQPTAAPLRQLAEKTGVGLTVKRTMSGNAELVSITGGGAIDPEALAARLREDPRVADAVPDRWLRLHDTVPNDPLFPNQPYLASPSTVPGGANLPAAWDRSRGSASMVIAVIDTGVLRHGDLAARLINGYDFISDPQYSLDGDGREADPTDAGDNVPSGYTCPGSPPAQADQPNSWHGTRVASVLGATTDNNNAIAGVNWQARILPVRVSGRCGAQLSDTIDGMRWAGG</sequence>
<dbReference type="AlphaFoldDB" id="A0A562BA87"/>
<dbReference type="PROSITE" id="PS00136">
    <property type="entry name" value="SUBTILASE_ASP"/>
    <property type="match status" value="1"/>
</dbReference>
<gene>
    <name evidence="7" type="ORF">L602_003900000010</name>
</gene>
<feature type="signal peptide" evidence="5">
    <location>
        <begin position="1"/>
        <end position="35"/>
    </location>
</feature>
<dbReference type="GO" id="GO:0016485">
    <property type="term" value="P:protein processing"/>
    <property type="evidence" value="ECO:0007669"/>
    <property type="project" value="TreeGrafter"/>
</dbReference>
<dbReference type="Proteomes" id="UP000318141">
    <property type="component" value="Unassembled WGS sequence"/>
</dbReference>
<feature type="chain" id="PRO_5022090934" evidence="5">
    <location>
        <begin position="36"/>
        <end position="286"/>
    </location>
</feature>
<feature type="domain" description="Peptidase S8/S53" evidence="6">
    <location>
        <begin position="164"/>
        <end position="284"/>
    </location>
</feature>
<dbReference type="InterPro" id="IPR036852">
    <property type="entry name" value="Peptidase_S8/S53_dom_sf"/>
</dbReference>
<accession>A0A562BA87</accession>
<evidence type="ECO:0000256" key="3">
    <source>
        <dbReference type="ARBA" id="ARBA00022825"/>
    </source>
</evidence>
<dbReference type="OrthoDB" id="9790784at2"/>
<organism evidence="7 8">
    <name type="scientific">Cupriavidus gilardii J11</name>
    <dbReference type="NCBI Taxonomy" id="936133"/>
    <lineage>
        <taxon>Bacteria</taxon>
        <taxon>Pseudomonadati</taxon>
        <taxon>Pseudomonadota</taxon>
        <taxon>Betaproteobacteria</taxon>
        <taxon>Burkholderiales</taxon>
        <taxon>Burkholderiaceae</taxon>
        <taxon>Cupriavidus</taxon>
    </lineage>
</organism>
<dbReference type="PROSITE" id="PS00137">
    <property type="entry name" value="SUBTILASE_HIS"/>
    <property type="match status" value="1"/>
</dbReference>
<evidence type="ECO:0000313" key="8">
    <source>
        <dbReference type="Proteomes" id="UP000318141"/>
    </source>
</evidence>
<dbReference type="Gene3D" id="3.40.50.200">
    <property type="entry name" value="Peptidase S8/S53 domain"/>
    <property type="match status" value="1"/>
</dbReference>
<protein>
    <submittedName>
        <fullName evidence="7">Serine protease</fullName>
    </submittedName>
</protein>
<evidence type="ECO:0000256" key="5">
    <source>
        <dbReference type="SAM" id="SignalP"/>
    </source>
</evidence>
<dbReference type="EMBL" id="VLJN01000033">
    <property type="protein sequence ID" value="TWG82074.1"/>
    <property type="molecule type" value="Genomic_DNA"/>
</dbReference>
<comment type="caution">
    <text evidence="7">The sequence shown here is derived from an EMBL/GenBank/DDBJ whole genome shotgun (WGS) entry which is preliminary data.</text>
</comment>
<dbReference type="SUPFAM" id="SSF52743">
    <property type="entry name" value="Subtilisin-like"/>
    <property type="match status" value="1"/>
</dbReference>
<dbReference type="InterPro" id="IPR022398">
    <property type="entry name" value="Peptidase_S8_His-AS"/>
</dbReference>
<keyword evidence="8" id="KW-1185">Reference proteome</keyword>
<keyword evidence="1 7" id="KW-0645">Protease</keyword>
<keyword evidence="2" id="KW-0378">Hydrolase</keyword>
<dbReference type="InterPro" id="IPR000209">
    <property type="entry name" value="Peptidase_S8/S53_dom"/>
</dbReference>
<dbReference type="InterPro" id="IPR023827">
    <property type="entry name" value="Peptidase_S8_Asp-AS"/>
</dbReference>